<evidence type="ECO:0000256" key="3">
    <source>
        <dbReference type="SAM" id="MobiDB-lite"/>
    </source>
</evidence>
<feature type="region of interest" description="Disordered" evidence="3">
    <location>
        <begin position="70"/>
        <end position="116"/>
    </location>
</feature>
<protein>
    <submittedName>
        <fullName evidence="4">Proteasome accessory factor PafA2</fullName>
    </submittedName>
</protein>
<dbReference type="OrthoDB" id="9760627at2"/>
<dbReference type="GO" id="GO:0019941">
    <property type="term" value="P:modification-dependent protein catabolic process"/>
    <property type="evidence" value="ECO:0007669"/>
    <property type="project" value="InterPro"/>
</dbReference>
<dbReference type="Pfam" id="PF03136">
    <property type="entry name" value="Pup_ligase"/>
    <property type="match status" value="1"/>
</dbReference>
<dbReference type="GO" id="GO:0008233">
    <property type="term" value="F:peptidase activity"/>
    <property type="evidence" value="ECO:0007669"/>
    <property type="project" value="InterPro"/>
</dbReference>
<evidence type="ECO:0000256" key="1">
    <source>
        <dbReference type="ARBA" id="ARBA00009114"/>
    </source>
</evidence>
<comment type="similarity">
    <text evidence="1">Belongs to the Pup ligase/Pup deamidase family. Pup deamidase subfamily.</text>
</comment>
<dbReference type="PANTHER" id="PTHR42307:SF2">
    <property type="entry name" value="PUP DEAMIDASE_DEPUPYLASE"/>
    <property type="match status" value="1"/>
</dbReference>
<dbReference type="GO" id="GO:0005524">
    <property type="term" value="F:ATP binding"/>
    <property type="evidence" value="ECO:0007669"/>
    <property type="project" value="TreeGrafter"/>
</dbReference>
<gene>
    <name evidence="4" type="ORF">AFE02nite_08200</name>
</gene>
<reference evidence="4 5" key="1">
    <citation type="submission" date="2019-07" db="EMBL/GenBank/DDBJ databases">
        <title>Whole genome shotgun sequence of Actinotalea fermentans NBRC 105374.</title>
        <authorList>
            <person name="Hosoyama A."/>
            <person name="Uohara A."/>
            <person name="Ohji S."/>
            <person name="Ichikawa N."/>
        </authorList>
    </citation>
    <scope>NUCLEOTIDE SEQUENCE [LARGE SCALE GENOMIC DNA]</scope>
    <source>
        <strain evidence="4 5">NBRC 105374</strain>
    </source>
</reference>
<dbReference type="RefSeq" id="WP_034245789.1">
    <property type="nucleotide sequence ID" value="NZ_BJYK01000001.1"/>
</dbReference>
<name>A0A511YVA7_9CELL</name>
<organism evidence="4 5">
    <name type="scientific">Actinotalea fermentans</name>
    <dbReference type="NCBI Taxonomy" id="43671"/>
    <lineage>
        <taxon>Bacteria</taxon>
        <taxon>Bacillati</taxon>
        <taxon>Actinomycetota</taxon>
        <taxon>Actinomycetes</taxon>
        <taxon>Micrococcales</taxon>
        <taxon>Cellulomonadaceae</taxon>
        <taxon>Actinotalea</taxon>
    </lineage>
</organism>
<dbReference type="GO" id="GO:0070490">
    <property type="term" value="P:protein pupylation"/>
    <property type="evidence" value="ECO:0007669"/>
    <property type="project" value="TreeGrafter"/>
</dbReference>
<evidence type="ECO:0000313" key="4">
    <source>
        <dbReference type="EMBL" id="GEN79086.1"/>
    </source>
</evidence>
<proteinExistence type="inferred from homology"/>
<dbReference type="GO" id="GO:0016811">
    <property type="term" value="F:hydrolase activity, acting on carbon-nitrogen (but not peptide) bonds, in linear amides"/>
    <property type="evidence" value="ECO:0007669"/>
    <property type="project" value="InterPro"/>
</dbReference>
<dbReference type="PANTHER" id="PTHR42307">
    <property type="entry name" value="PUP DEAMIDASE/DEPUPYLASE"/>
    <property type="match status" value="1"/>
</dbReference>
<keyword evidence="5" id="KW-1185">Reference proteome</keyword>
<evidence type="ECO:0000313" key="5">
    <source>
        <dbReference type="Proteomes" id="UP000321484"/>
    </source>
</evidence>
<dbReference type="GO" id="GO:0000502">
    <property type="term" value="C:proteasome complex"/>
    <property type="evidence" value="ECO:0007669"/>
    <property type="project" value="UniProtKB-KW"/>
</dbReference>
<comment type="caution">
    <text evidence="4">The sequence shown here is derived from an EMBL/GenBank/DDBJ whole genome shotgun (WGS) entry which is preliminary data.</text>
</comment>
<dbReference type="PIRSF" id="PIRSF018077">
    <property type="entry name" value="UCP018077"/>
    <property type="match status" value="1"/>
</dbReference>
<dbReference type="InterPro" id="IPR022366">
    <property type="entry name" value="Pup_deamidase"/>
</dbReference>
<dbReference type="Proteomes" id="UP000321484">
    <property type="component" value="Unassembled WGS sequence"/>
</dbReference>
<accession>A0A511YVA7</accession>
<sequence length="541" mass="59158">MTVRRVMGIETEYGVLAAGRAGGNPMLLSSHVVAAYTALTSAAAGHARWDYADEDPLADARGFRLDRGAAHPSLLTDDPAHAAPPGPDEGVTPADGRSWGTASLDRPDVEEYEDPGAATTVLTNGARLYVDHAHPEYSSPEVTNPRDAVLWDKAGERVMLASVRTLAANPAMPDVVLYKNNVDGKGASYGTHENYLVERSVPFEDLVDALTPFLVTRQVFAGAGRVGIGPTGEVPGFQLSQRADYIEAEVGLETTLRRPIVNTRDEPHADRKRWRRLHLILGDATLLEVATYLRLGTTSLVLWLVEQAQERPALLDFVPGVRLADPVDAVRRVSRDLTLSEPLELASGRTATALDIQRTYLTAVRTAVGRADADTAEVLARWDSVLERLADDPTSCAREVEWVAKLRLLEAMRSRDHIGWDNPRLAAMDIQWSDVRPERGLYHRLLAAGAVERLVDDEQAARAVHEPPDDTRAYFRGTVVRRFPGQVRAASWDSVVLDVPSHASLRRVPLRDPWRGTRAHVGALLEACPDADTLVQRLAGG</sequence>
<dbReference type="NCBIfam" id="TIGR03688">
    <property type="entry name" value="depupylase_Dop"/>
    <property type="match status" value="1"/>
</dbReference>
<keyword evidence="4" id="KW-0647">Proteasome</keyword>
<feature type="active site" description="Proton acceptor" evidence="2">
    <location>
        <position position="131"/>
    </location>
</feature>
<dbReference type="AlphaFoldDB" id="A0A511YVA7"/>
<dbReference type="InterPro" id="IPR004347">
    <property type="entry name" value="Pup_ligase/deamidase"/>
</dbReference>
<dbReference type="EMBL" id="BJYK01000001">
    <property type="protein sequence ID" value="GEN79086.1"/>
    <property type="molecule type" value="Genomic_DNA"/>
</dbReference>
<dbReference type="GO" id="GO:0010498">
    <property type="term" value="P:proteasomal protein catabolic process"/>
    <property type="evidence" value="ECO:0007669"/>
    <property type="project" value="InterPro"/>
</dbReference>
<evidence type="ECO:0000256" key="2">
    <source>
        <dbReference type="PIRSR" id="PIRSR018077-1"/>
    </source>
</evidence>